<sequence>MKRIAILLTVLWVLLIVFYACENPFAPGLKQSFDGAALIITDQKTAEDVLINFKYAYNFKDSLVYADLLDSSFLFISKNFATEPVTDLTWGRDVDIKTTVGMFRHFQTLNLTWEGTVYDRYLNEERTLKEIKKVFSLVIDGGREIPTIRGEALFVFKKKTLSRDDTTGIWRIIRWEDLSSF</sequence>
<protein>
    <submittedName>
        <fullName evidence="1">Uncharacterized protein</fullName>
    </submittedName>
</protein>
<dbReference type="Proteomes" id="UP000886111">
    <property type="component" value="Unassembled WGS sequence"/>
</dbReference>
<gene>
    <name evidence="1" type="ORF">ENL21_06885</name>
</gene>
<dbReference type="PROSITE" id="PS51257">
    <property type="entry name" value="PROKAR_LIPOPROTEIN"/>
    <property type="match status" value="1"/>
</dbReference>
<accession>A0A7V5H4S2</accession>
<dbReference type="AlphaFoldDB" id="A0A7V5H4S2"/>
<name>A0A7V5H4S2_CALAY</name>
<reference evidence="1" key="1">
    <citation type="journal article" date="2020" name="mSystems">
        <title>Genome- and Community-Level Interaction Insights into Carbon Utilization and Element Cycling Functions of Hydrothermarchaeota in Hydrothermal Sediment.</title>
        <authorList>
            <person name="Zhou Z."/>
            <person name="Liu Y."/>
            <person name="Xu W."/>
            <person name="Pan J."/>
            <person name="Luo Z.H."/>
            <person name="Li M."/>
        </authorList>
    </citation>
    <scope>NUCLEOTIDE SEQUENCE [LARGE SCALE GENOMIC DNA]</scope>
    <source>
        <strain evidence="1">HyVt-76</strain>
    </source>
</reference>
<comment type="caution">
    <text evidence="1">The sequence shown here is derived from an EMBL/GenBank/DDBJ whole genome shotgun (WGS) entry which is preliminary data.</text>
</comment>
<proteinExistence type="predicted"/>
<evidence type="ECO:0000313" key="1">
    <source>
        <dbReference type="EMBL" id="HHE55490.1"/>
    </source>
</evidence>
<dbReference type="EMBL" id="DRTD01000510">
    <property type="protein sequence ID" value="HHE55490.1"/>
    <property type="molecule type" value="Genomic_DNA"/>
</dbReference>
<organism evidence="1">
    <name type="scientific">Caldithrix abyssi</name>
    <dbReference type="NCBI Taxonomy" id="187145"/>
    <lineage>
        <taxon>Bacteria</taxon>
        <taxon>Pseudomonadati</taxon>
        <taxon>Calditrichota</taxon>
        <taxon>Calditrichia</taxon>
        <taxon>Calditrichales</taxon>
        <taxon>Calditrichaceae</taxon>
        <taxon>Caldithrix</taxon>
    </lineage>
</organism>